<comment type="similarity">
    <text evidence="1 4">Belongs to the UDP-glucose/GDP-mannose dehydrogenase family.</text>
</comment>
<keyword evidence="2" id="KW-0560">Oxidoreductase</keyword>
<dbReference type="InterPro" id="IPR008927">
    <property type="entry name" value="6-PGluconate_DH-like_C_sf"/>
</dbReference>
<protein>
    <submittedName>
        <fullName evidence="6">Nucleotide sugar dehydrogenase</fullName>
    </submittedName>
</protein>
<proteinExistence type="inferred from homology"/>
<dbReference type="InterPro" id="IPR017476">
    <property type="entry name" value="UDP-Glc/GDP-Man"/>
</dbReference>
<dbReference type="SUPFAM" id="SSF52413">
    <property type="entry name" value="UDP-glucose/GDP-mannose dehydrogenase C-terminal domain"/>
    <property type="match status" value="1"/>
</dbReference>
<accession>A0ABS2AJX5</accession>
<evidence type="ECO:0000256" key="4">
    <source>
        <dbReference type="PIRNR" id="PIRNR000124"/>
    </source>
</evidence>
<dbReference type="SUPFAM" id="SSF51735">
    <property type="entry name" value="NAD(P)-binding Rossmann-fold domains"/>
    <property type="match status" value="1"/>
</dbReference>
<gene>
    <name evidence="6" type="ORF">JIG36_31870</name>
</gene>
<dbReference type="InterPro" id="IPR028359">
    <property type="entry name" value="UDP_ManNAc/GlcNAc_DH"/>
</dbReference>
<evidence type="ECO:0000313" key="6">
    <source>
        <dbReference type="EMBL" id="MBM2620122.1"/>
    </source>
</evidence>
<dbReference type="PANTHER" id="PTHR43491:SF2">
    <property type="entry name" value="UDP-N-ACETYL-D-MANNOSAMINE DEHYDROGENASE"/>
    <property type="match status" value="1"/>
</dbReference>
<dbReference type="Pfam" id="PF03721">
    <property type="entry name" value="UDPG_MGDP_dh_N"/>
    <property type="match status" value="1"/>
</dbReference>
<dbReference type="PIRSF" id="PIRSF500136">
    <property type="entry name" value="UDP_ManNAc_DH"/>
    <property type="match status" value="1"/>
</dbReference>
<feature type="domain" description="UDP-glucose/GDP-mannose dehydrogenase C-terminal" evidence="5">
    <location>
        <begin position="336"/>
        <end position="436"/>
    </location>
</feature>
<dbReference type="InterPro" id="IPR001732">
    <property type="entry name" value="UDP-Glc/GDP-Man_DH_N"/>
</dbReference>
<dbReference type="InterPro" id="IPR036220">
    <property type="entry name" value="UDP-Glc/GDP-Man_DH_C_sf"/>
</dbReference>
<reference evidence="6 7" key="1">
    <citation type="submission" date="2021-01" db="EMBL/GenBank/DDBJ databases">
        <title>Actinoplanes sp. nov. LDG1-06 isolated from lichen.</title>
        <authorList>
            <person name="Saeng-In P."/>
            <person name="Phongsopitanun W."/>
            <person name="Kanchanasin P."/>
            <person name="Yuki M."/>
            <person name="Kudo T."/>
            <person name="Ohkuma M."/>
            <person name="Tanasupawat S."/>
        </authorList>
    </citation>
    <scope>NUCLEOTIDE SEQUENCE [LARGE SCALE GENOMIC DNA]</scope>
    <source>
        <strain evidence="6 7">LDG1-06</strain>
    </source>
</reference>
<name>A0ABS2AJX5_9ACTN</name>
<evidence type="ECO:0000259" key="5">
    <source>
        <dbReference type="SMART" id="SM00984"/>
    </source>
</evidence>
<dbReference type="SMART" id="SM00984">
    <property type="entry name" value="UDPG_MGDP_dh_C"/>
    <property type="match status" value="1"/>
</dbReference>
<keyword evidence="7" id="KW-1185">Reference proteome</keyword>
<evidence type="ECO:0000256" key="1">
    <source>
        <dbReference type="ARBA" id="ARBA00006601"/>
    </source>
</evidence>
<keyword evidence="3" id="KW-0520">NAD</keyword>
<dbReference type="EMBL" id="JAENHP010000013">
    <property type="protein sequence ID" value="MBM2620122.1"/>
    <property type="molecule type" value="Genomic_DNA"/>
</dbReference>
<dbReference type="SUPFAM" id="SSF48179">
    <property type="entry name" value="6-phosphogluconate dehydrogenase C-terminal domain-like"/>
    <property type="match status" value="1"/>
</dbReference>
<dbReference type="PIRSF" id="PIRSF000124">
    <property type="entry name" value="UDPglc_GDPman_dh"/>
    <property type="match status" value="1"/>
</dbReference>
<dbReference type="Gene3D" id="3.40.50.720">
    <property type="entry name" value="NAD(P)-binding Rossmann-like Domain"/>
    <property type="match status" value="2"/>
</dbReference>
<dbReference type="InterPro" id="IPR014027">
    <property type="entry name" value="UDP-Glc/GDP-Man_DH_C"/>
</dbReference>
<sequence length="454" mass="47215">MTPVFPATSSAPPRGRAVAVLGLGHVGICVAATLAVRGLTVIGVDADPEVAAAAGRGHSRIHEPGLDVLLGRAVETRRLSGTTDYAAVAAADVVLIAVGTPVLEDGELDDRALRAACESLAAVLRPGQLVVLKSTVPPGTTRTLVKPLLESNGLRAGADFGLAFAPERLAEGTALAELRTLPIVVGGLTPQNRDVAAAFWRDALGLPVLPQDSLEAAEIVKLADNWWIDANIALANELAKFCALYGADVLDVIAAANSIPKGAGTVNILLPSAGVGGSCLTKDPHMITRAAQRRGLRIRTAPTAREVNDGMPDHTAQLIIDELEAAGHDLTDAPVAVLGAAFKNDTGDLRATPARGVITALVKAGVEVRVHDPLVDPDAAERDLGVRPLADLDDAVRGARCVAVLAAHRAFAGLDWAALPVSRPCLVLDGRAYYPKEKIAMLRRSGFTYRGIGR</sequence>
<evidence type="ECO:0000256" key="2">
    <source>
        <dbReference type="ARBA" id="ARBA00023002"/>
    </source>
</evidence>
<comment type="caution">
    <text evidence="6">The sequence shown here is derived from an EMBL/GenBank/DDBJ whole genome shotgun (WGS) entry which is preliminary data.</text>
</comment>
<dbReference type="PANTHER" id="PTHR43491">
    <property type="entry name" value="UDP-N-ACETYL-D-MANNOSAMINE DEHYDROGENASE"/>
    <property type="match status" value="1"/>
</dbReference>
<dbReference type="Proteomes" id="UP000632138">
    <property type="component" value="Unassembled WGS sequence"/>
</dbReference>
<evidence type="ECO:0000313" key="7">
    <source>
        <dbReference type="Proteomes" id="UP000632138"/>
    </source>
</evidence>
<dbReference type="Pfam" id="PF03720">
    <property type="entry name" value="UDPG_MGDP_dh_C"/>
    <property type="match status" value="1"/>
</dbReference>
<organism evidence="6 7">
    <name type="scientific">Paractinoplanes ovalisporus</name>
    <dbReference type="NCBI Taxonomy" id="2810368"/>
    <lineage>
        <taxon>Bacteria</taxon>
        <taxon>Bacillati</taxon>
        <taxon>Actinomycetota</taxon>
        <taxon>Actinomycetes</taxon>
        <taxon>Micromonosporales</taxon>
        <taxon>Micromonosporaceae</taxon>
        <taxon>Paractinoplanes</taxon>
    </lineage>
</organism>
<dbReference type="InterPro" id="IPR036291">
    <property type="entry name" value="NAD(P)-bd_dom_sf"/>
</dbReference>
<dbReference type="InterPro" id="IPR014026">
    <property type="entry name" value="UDP-Glc/GDP-Man_DH_dimer"/>
</dbReference>
<dbReference type="Pfam" id="PF00984">
    <property type="entry name" value="UDPG_MGDP_dh"/>
    <property type="match status" value="1"/>
</dbReference>
<dbReference type="NCBIfam" id="TIGR03026">
    <property type="entry name" value="NDP-sugDHase"/>
    <property type="match status" value="1"/>
</dbReference>
<dbReference type="RefSeq" id="WP_203380106.1">
    <property type="nucleotide sequence ID" value="NZ_JAENHP010000013.1"/>
</dbReference>
<evidence type="ECO:0000256" key="3">
    <source>
        <dbReference type="ARBA" id="ARBA00023027"/>
    </source>
</evidence>